<gene>
    <name evidence="1" type="ORF">NCTC10181_00395</name>
</gene>
<organism evidence="1 2">
    <name type="scientific">Mycoplasmopsis citelli</name>
    <dbReference type="NCBI Taxonomy" id="171281"/>
    <lineage>
        <taxon>Bacteria</taxon>
        <taxon>Bacillati</taxon>
        <taxon>Mycoplasmatota</taxon>
        <taxon>Mycoplasmoidales</taxon>
        <taxon>Metamycoplasmataceae</taxon>
        <taxon>Mycoplasmopsis</taxon>
    </lineage>
</organism>
<accession>A0A449B1U4</accession>
<dbReference type="AlphaFoldDB" id="A0A449B1U4"/>
<keyword evidence="2" id="KW-1185">Reference proteome</keyword>
<evidence type="ECO:0000313" key="1">
    <source>
        <dbReference type="EMBL" id="VEU74546.1"/>
    </source>
</evidence>
<protein>
    <submittedName>
        <fullName evidence="1">Uncharacterized protein</fullName>
    </submittedName>
</protein>
<dbReference type="Proteomes" id="UP000290985">
    <property type="component" value="Chromosome"/>
</dbReference>
<reference evidence="1 2" key="1">
    <citation type="submission" date="2019-01" db="EMBL/GenBank/DDBJ databases">
        <authorList>
            <consortium name="Pathogen Informatics"/>
        </authorList>
    </citation>
    <scope>NUCLEOTIDE SEQUENCE [LARGE SCALE GENOMIC DNA]</scope>
    <source>
        <strain evidence="1 2">NCTC10181</strain>
    </source>
</reference>
<dbReference type="KEGG" id="mcit:NCTC10181_00395"/>
<dbReference type="EMBL" id="LR215036">
    <property type="protein sequence ID" value="VEU74546.1"/>
    <property type="molecule type" value="Genomic_DNA"/>
</dbReference>
<name>A0A449B1U4_9BACT</name>
<proteinExistence type="predicted"/>
<evidence type="ECO:0000313" key="2">
    <source>
        <dbReference type="Proteomes" id="UP000290985"/>
    </source>
</evidence>
<sequence length="150" mass="17844">MEFLLTIFFVLDIYYLSLRKKPFLKLQKLTLPEYVQKIQNDTEIIPATNDFNTYIDFLFNACRYLKINYQELSLFKIEKLVKKRLKTKKDINLIINPNHNDISQNNSIKNNLISTNVEQINTNINNQINPKSQLLFNTEEFEFDDNSSKK</sequence>